<sequence>MSCLISSNFCLPYRCLTYSSVSAHFEFS</sequence>
<evidence type="ECO:0000313" key="1">
    <source>
        <dbReference type="EMBL" id="MBX66666.1"/>
    </source>
</evidence>
<name>A0A2P2QI91_RHIMU</name>
<organism evidence="1">
    <name type="scientific">Rhizophora mucronata</name>
    <name type="common">Asiatic mangrove</name>
    <dbReference type="NCBI Taxonomy" id="61149"/>
    <lineage>
        <taxon>Eukaryota</taxon>
        <taxon>Viridiplantae</taxon>
        <taxon>Streptophyta</taxon>
        <taxon>Embryophyta</taxon>
        <taxon>Tracheophyta</taxon>
        <taxon>Spermatophyta</taxon>
        <taxon>Magnoliopsida</taxon>
        <taxon>eudicotyledons</taxon>
        <taxon>Gunneridae</taxon>
        <taxon>Pentapetalae</taxon>
        <taxon>rosids</taxon>
        <taxon>fabids</taxon>
        <taxon>Malpighiales</taxon>
        <taxon>Rhizophoraceae</taxon>
        <taxon>Rhizophora</taxon>
    </lineage>
</organism>
<dbReference type="EMBL" id="GGEC01086182">
    <property type="protein sequence ID" value="MBX66666.1"/>
    <property type="molecule type" value="Transcribed_RNA"/>
</dbReference>
<proteinExistence type="predicted"/>
<dbReference type="AlphaFoldDB" id="A0A2P2QI91"/>
<accession>A0A2P2QI91</accession>
<protein>
    <submittedName>
        <fullName evidence="1">Uncharacterized protein</fullName>
    </submittedName>
</protein>
<reference evidence="1" key="1">
    <citation type="submission" date="2018-02" db="EMBL/GenBank/DDBJ databases">
        <title>Rhizophora mucronata_Transcriptome.</title>
        <authorList>
            <person name="Meera S.P."/>
            <person name="Sreeshan A."/>
            <person name="Augustine A."/>
        </authorList>
    </citation>
    <scope>NUCLEOTIDE SEQUENCE</scope>
    <source>
        <tissue evidence="1">Leaf</tissue>
    </source>
</reference>